<dbReference type="AlphaFoldDB" id="A0A5J4NPV7"/>
<protein>
    <submittedName>
        <fullName evidence="1">Uncharacterized protein</fullName>
    </submittedName>
</protein>
<evidence type="ECO:0000313" key="2">
    <source>
        <dbReference type="Proteomes" id="UP000324629"/>
    </source>
</evidence>
<organism evidence="1 2">
    <name type="scientific">Paragonimus westermani</name>
    <dbReference type="NCBI Taxonomy" id="34504"/>
    <lineage>
        <taxon>Eukaryota</taxon>
        <taxon>Metazoa</taxon>
        <taxon>Spiralia</taxon>
        <taxon>Lophotrochozoa</taxon>
        <taxon>Platyhelminthes</taxon>
        <taxon>Trematoda</taxon>
        <taxon>Digenea</taxon>
        <taxon>Plagiorchiida</taxon>
        <taxon>Troglotremata</taxon>
        <taxon>Troglotrematidae</taxon>
        <taxon>Paragonimus</taxon>
    </lineage>
</organism>
<reference evidence="1 2" key="1">
    <citation type="journal article" date="2019" name="Gigascience">
        <title>Whole-genome sequence of the oriental lung fluke Paragonimus westermani.</title>
        <authorList>
            <person name="Oey H."/>
            <person name="Zakrzewski M."/>
            <person name="Narain K."/>
            <person name="Devi K.R."/>
            <person name="Agatsuma T."/>
            <person name="Nawaratna S."/>
            <person name="Gobert G.N."/>
            <person name="Jones M.K."/>
            <person name="Ragan M.A."/>
            <person name="McManus D.P."/>
            <person name="Krause L."/>
        </authorList>
    </citation>
    <scope>NUCLEOTIDE SEQUENCE [LARGE SCALE GENOMIC DNA]</scope>
    <source>
        <strain evidence="1 2">IND2009</strain>
    </source>
</reference>
<accession>A0A5J4NPV7</accession>
<gene>
    <name evidence="1" type="ORF">DEA37_0000441</name>
</gene>
<sequence length="288" mass="32209">MAVYDNGECPVDYKGSENSENINYSPTALSWLPKNLLNSPTAQKYPAAITDLLIDDELTGPACTPSEARVTGSNLSIRGMKLTTQSGAHIIILDPYVAEQLVLNPIRAQLIACARSWTREVQDQPGLSELIQARNSLSSVYEEYLDVFGQLPGPINKGKSYYLDYALNDVNDETEKQNLLETFQLAQRYMTEQLQQESTSAPRIRISTNPSMHLWERPDDSTTPKYLQTNGKTTFEERVANTLDDKLRRKKRSPLQPVIPVNSSKVSTFHHGKDGVGYFLPAVDIKIS</sequence>
<keyword evidence="2" id="KW-1185">Reference proteome</keyword>
<name>A0A5J4NPV7_9TREM</name>
<dbReference type="EMBL" id="QNGE01001606">
    <property type="protein sequence ID" value="KAA3677220.1"/>
    <property type="molecule type" value="Genomic_DNA"/>
</dbReference>
<evidence type="ECO:0000313" key="1">
    <source>
        <dbReference type="EMBL" id="KAA3677220.1"/>
    </source>
</evidence>
<comment type="caution">
    <text evidence="1">The sequence shown here is derived from an EMBL/GenBank/DDBJ whole genome shotgun (WGS) entry which is preliminary data.</text>
</comment>
<dbReference type="Proteomes" id="UP000324629">
    <property type="component" value="Unassembled WGS sequence"/>
</dbReference>
<proteinExistence type="predicted"/>